<gene>
    <name evidence="1" type="ORF">A2125_02225</name>
</gene>
<protein>
    <recommendedName>
        <fullName evidence="3">HK97 gp10 family phage protein</fullName>
    </recommendedName>
</protein>
<accession>A0A1F7WS53</accession>
<dbReference type="Proteomes" id="UP000178812">
    <property type="component" value="Unassembled WGS sequence"/>
</dbReference>
<dbReference type="AlphaFoldDB" id="A0A1F7WS53"/>
<proteinExistence type="predicted"/>
<evidence type="ECO:0000313" key="1">
    <source>
        <dbReference type="EMBL" id="OGM05591.1"/>
    </source>
</evidence>
<evidence type="ECO:0008006" key="3">
    <source>
        <dbReference type="Google" id="ProtNLM"/>
    </source>
</evidence>
<name>A0A1F7WS53_9BACT</name>
<reference evidence="1 2" key="1">
    <citation type="journal article" date="2016" name="Nat. Commun.">
        <title>Thousands of microbial genomes shed light on interconnected biogeochemical processes in an aquifer system.</title>
        <authorList>
            <person name="Anantharaman K."/>
            <person name="Brown C.T."/>
            <person name="Hug L.A."/>
            <person name="Sharon I."/>
            <person name="Castelle C.J."/>
            <person name="Probst A.J."/>
            <person name="Thomas B.C."/>
            <person name="Singh A."/>
            <person name="Wilkins M.J."/>
            <person name="Karaoz U."/>
            <person name="Brodie E.L."/>
            <person name="Williams K.H."/>
            <person name="Hubbard S.S."/>
            <person name="Banfield J.F."/>
        </authorList>
    </citation>
    <scope>NUCLEOTIDE SEQUENCE [LARGE SCALE GENOMIC DNA]</scope>
</reference>
<sequence>MAGKIELKIKIDAKEYTRFLVKFPAAARKAIDLSLKKAVLLVQNQAKVLSPYKTGTLRRSITNLVTGESGLVGSDVIYARVREFNTRSKPDGYLRPALKENSDAIRQIFQDFIRKAINES</sequence>
<comment type="caution">
    <text evidence="1">The sequence shown here is derived from an EMBL/GenBank/DDBJ whole genome shotgun (WGS) entry which is preliminary data.</text>
</comment>
<organism evidence="1 2">
    <name type="scientific">Candidatus Woesebacteria bacterium GWB1_43_5</name>
    <dbReference type="NCBI Taxonomy" id="1802474"/>
    <lineage>
        <taxon>Bacteria</taxon>
        <taxon>Candidatus Woeseibacteriota</taxon>
    </lineage>
</organism>
<dbReference type="EMBL" id="MGFM01000032">
    <property type="protein sequence ID" value="OGM05591.1"/>
    <property type="molecule type" value="Genomic_DNA"/>
</dbReference>
<evidence type="ECO:0000313" key="2">
    <source>
        <dbReference type="Proteomes" id="UP000178812"/>
    </source>
</evidence>